<evidence type="ECO:0000313" key="9">
    <source>
        <dbReference type="EMBL" id="RUQ87090.1"/>
    </source>
</evidence>
<dbReference type="InterPro" id="IPR013324">
    <property type="entry name" value="RNA_pol_sigma_r3/r4-like"/>
</dbReference>
<comment type="similarity">
    <text evidence="1">Belongs to the sigma-70 factor family. ECF subfamily.</text>
</comment>
<feature type="domain" description="RNA polymerase sigma-70 region 4" evidence="7">
    <location>
        <begin position="126"/>
        <end position="174"/>
    </location>
</feature>
<dbReference type="EMBL" id="RZGY01000001">
    <property type="protein sequence ID" value="RUQ87090.1"/>
    <property type="molecule type" value="Genomic_DNA"/>
</dbReference>
<dbReference type="PANTHER" id="PTHR43133">
    <property type="entry name" value="RNA POLYMERASE ECF-TYPE SIGMA FACTO"/>
    <property type="match status" value="1"/>
</dbReference>
<reference evidence="9 11" key="2">
    <citation type="submission" date="2018-12" db="EMBL/GenBank/DDBJ databases">
        <authorList>
            <person name="hu s."/>
            <person name="Xu Y."/>
            <person name="Xu B."/>
            <person name="Li F."/>
        </authorList>
    </citation>
    <scope>NUCLEOTIDE SEQUENCE [LARGE SCALE GENOMIC DNA]</scope>
    <source>
        <strain evidence="9 11">KSW2-17</strain>
    </source>
</reference>
<dbReference type="InterPro" id="IPR013325">
    <property type="entry name" value="RNA_pol_sigma_r2"/>
</dbReference>
<dbReference type="OrthoDB" id="5243766at2"/>
<dbReference type="GO" id="GO:0016987">
    <property type="term" value="F:sigma factor activity"/>
    <property type="evidence" value="ECO:0007669"/>
    <property type="project" value="UniProtKB-KW"/>
</dbReference>
<dbReference type="Proteomes" id="UP000268291">
    <property type="component" value="Unassembled WGS sequence"/>
</dbReference>
<dbReference type="SUPFAM" id="SSF88946">
    <property type="entry name" value="Sigma2 domain of RNA polymerase sigma factors"/>
    <property type="match status" value="1"/>
</dbReference>
<dbReference type="InterPro" id="IPR036388">
    <property type="entry name" value="WH-like_DNA-bd_sf"/>
</dbReference>
<proteinExistence type="inferred from homology"/>
<evidence type="ECO:0000259" key="6">
    <source>
        <dbReference type="Pfam" id="PF04542"/>
    </source>
</evidence>
<keyword evidence="4" id="KW-0238">DNA-binding</keyword>
<dbReference type="SUPFAM" id="SSF88659">
    <property type="entry name" value="Sigma3 and sigma4 domains of RNA polymerase sigma factors"/>
    <property type="match status" value="1"/>
</dbReference>
<dbReference type="Gene3D" id="1.10.10.10">
    <property type="entry name" value="Winged helix-like DNA-binding domain superfamily/Winged helix DNA-binding domain"/>
    <property type="match status" value="1"/>
</dbReference>
<dbReference type="Pfam" id="PF04545">
    <property type="entry name" value="Sigma70_r4"/>
    <property type="match status" value="1"/>
</dbReference>
<dbReference type="EMBL" id="PYAU01000001">
    <property type="protein sequence ID" value="PSL38382.1"/>
    <property type="molecule type" value="Genomic_DNA"/>
</dbReference>
<evidence type="ECO:0000256" key="5">
    <source>
        <dbReference type="ARBA" id="ARBA00023163"/>
    </source>
</evidence>
<evidence type="ECO:0000256" key="3">
    <source>
        <dbReference type="ARBA" id="ARBA00023082"/>
    </source>
</evidence>
<evidence type="ECO:0000313" key="11">
    <source>
        <dbReference type="Proteomes" id="UP000268291"/>
    </source>
</evidence>
<accession>A0A2P8GWQ1</accession>
<dbReference type="InterPro" id="IPR014284">
    <property type="entry name" value="RNA_pol_sigma-70_dom"/>
</dbReference>
<organism evidence="8 10">
    <name type="scientific">Labedella gwakjiensis</name>
    <dbReference type="NCBI Taxonomy" id="390269"/>
    <lineage>
        <taxon>Bacteria</taxon>
        <taxon>Bacillati</taxon>
        <taxon>Actinomycetota</taxon>
        <taxon>Actinomycetes</taxon>
        <taxon>Micrococcales</taxon>
        <taxon>Microbacteriaceae</taxon>
        <taxon>Labedella</taxon>
    </lineage>
</organism>
<evidence type="ECO:0000313" key="8">
    <source>
        <dbReference type="EMBL" id="PSL38382.1"/>
    </source>
</evidence>
<evidence type="ECO:0000256" key="4">
    <source>
        <dbReference type="ARBA" id="ARBA00023125"/>
    </source>
</evidence>
<dbReference type="Gene3D" id="1.10.1740.10">
    <property type="match status" value="1"/>
</dbReference>
<evidence type="ECO:0000259" key="7">
    <source>
        <dbReference type="Pfam" id="PF04545"/>
    </source>
</evidence>
<dbReference type="PANTHER" id="PTHR43133:SF62">
    <property type="entry name" value="RNA POLYMERASE SIGMA FACTOR SIGZ"/>
    <property type="match status" value="1"/>
</dbReference>
<gene>
    <name evidence="8" type="ORF">CLV49_2004</name>
    <name evidence="9" type="ORF">ELQ93_09190</name>
</gene>
<name>A0A2P8GWQ1_9MICO</name>
<dbReference type="GO" id="GO:0006352">
    <property type="term" value="P:DNA-templated transcription initiation"/>
    <property type="evidence" value="ECO:0007669"/>
    <property type="project" value="InterPro"/>
</dbReference>
<dbReference type="NCBIfam" id="TIGR02937">
    <property type="entry name" value="sigma70-ECF"/>
    <property type="match status" value="1"/>
</dbReference>
<comment type="caution">
    <text evidence="8">The sequence shown here is derived from an EMBL/GenBank/DDBJ whole genome shotgun (WGS) entry which is preliminary data.</text>
</comment>
<keyword evidence="11" id="KW-1185">Reference proteome</keyword>
<evidence type="ECO:0000313" key="10">
    <source>
        <dbReference type="Proteomes" id="UP000241203"/>
    </source>
</evidence>
<keyword evidence="2" id="KW-0805">Transcription regulation</keyword>
<protein>
    <submittedName>
        <fullName evidence="8">RNA polymerase sigma-70 factor (ECF subfamily)</fullName>
    </submittedName>
    <submittedName>
        <fullName evidence="9">Sigma-70 family RNA polymerase sigma factor</fullName>
    </submittedName>
</protein>
<dbReference type="Proteomes" id="UP000241203">
    <property type="component" value="Unassembled WGS sequence"/>
</dbReference>
<dbReference type="RefSeq" id="WP_106563409.1">
    <property type="nucleotide sequence ID" value="NZ_PYAU01000001.1"/>
</dbReference>
<reference evidence="8 10" key="1">
    <citation type="submission" date="2018-03" db="EMBL/GenBank/DDBJ databases">
        <title>Genomic Encyclopedia of Archaeal and Bacterial Type Strains, Phase II (KMG-II): from individual species to whole genera.</title>
        <authorList>
            <person name="Goeker M."/>
        </authorList>
    </citation>
    <scope>NUCLEOTIDE SEQUENCE [LARGE SCALE GENOMIC DNA]</scope>
    <source>
        <strain evidence="8 10">DSM 21548</strain>
    </source>
</reference>
<dbReference type="InterPro" id="IPR039425">
    <property type="entry name" value="RNA_pol_sigma-70-like"/>
</dbReference>
<evidence type="ECO:0000256" key="2">
    <source>
        <dbReference type="ARBA" id="ARBA00023015"/>
    </source>
</evidence>
<sequence>MHPADDDDAIGAAFHAGDERALAEAFARWSSLVYSLALRSLGEPADAEDATQRVFVSAWQSRHTYDPERIRLPGWLVGIARHRIADVHEQRARQRRSDQAYASNTHVRERDATEAVADRILITAELEKLEPTPQVIMHLAFFDDLTHSQIAETLGLPLGTVKSHIRRSLTRIRKTLEVNDGAY</sequence>
<dbReference type="GO" id="GO:0003677">
    <property type="term" value="F:DNA binding"/>
    <property type="evidence" value="ECO:0007669"/>
    <property type="project" value="UniProtKB-KW"/>
</dbReference>
<keyword evidence="3" id="KW-0731">Sigma factor</keyword>
<evidence type="ECO:0000256" key="1">
    <source>
        <dbReference type="ARBA" id="ARBA00010641"/>
    </source>
</evidence>
<keyword evidence="5" id="KW-0804">Transcription</keyword>
<feature type="domain" description="RNA polymerase sigma-70 region 2" evidence="6">
    <location>
        <begin position="26"/>
        <end position="93"/>
    </location>
</feature>
<dbReference type="Pfam" id="PF04542">
    <property type="entry name" value="Sigma70_r2"/>
    <property type="match status" value="1"/>
</dbReference>
<dbReference type="InterPro" id="IPR007630">
    <property type="entry name" value="RNA_pol_sigma70_r4"/>
</dbReference>
<dbReference type="InterPro" id="IPR007627">
    <property type="entry name" value="RNA_pol_sigma70_r2"/>
</dbReference>
<dbReference type="AlphaFoldDB" id="A0A2P8GWQ1"/>